<dbReference type="Proteomes" id="UP000594638">
    <property type="component" value="Unassembled WGS sequence"/>
</dbReference>
<organism evidence="1 2">
    <name type="scientific">Olea europaea subsp. europaea</name>
    <dbReference type="NCBI Taxonomy" id="158383"/>
    <lineage>
        <taxon>Eukaryota</taxon>
        <taxon>Viridiplantae</taxon>
        <taxon>Streptophyta</taxon>
        <taxon>Embryophyta</taxon>
        <taxon>Tracheophyta</taxon>
        <taxon>Spermatophyta</taxon>
        <taxon>Magnoliopsida</taxon>
        <taxon>eudicotyledons</taxon>
        <taxon>Gunneridae</taxon>
        <taxon>Pentapetalae</taxon>
        <taxon>asterids</taxon>
        <taxon>lamiids</taxon>
        <taxon>Lamiales</taxon>
        <taxon>Oleaceae</taxon>
        <taxon>Oleeae</taxon>
        <taxon>Olea</taxon>
    </lineage>
</organism>
<sequence length="95" mass="10596">MDLLPVDEPPGFAFWVIKIGVRMRSVCRNQMIGLGCLCFTREKRWKNIKKETCAHQMSEPGNLDFGAPPVFSSILGHKRLCDPSYEGPDGPLGFG</sequence>
<dbReference type="Gramene" id="OE9A120468T1">
    <property type="protein sequence ID" value="OE9A120468C1"/>
    <property type="gene ID" value="OE9A120468"/>
</dbReference>
<proteinExistence type="predicted"/>
<comment type="caution">
    <text evidence="1">The sequence shown here is derived from an EMBL/GenBank/DDBJ whole genome shotgun (WGS) entry which is preliminary data.</text>
</comment>
<keyword evidence="2" id="KW-1185">Reference proteome</keyword>
<dbReference type="EMBL" id="CACTIH010009622">
    <property type="protein sequence ID" value="CAA3032585.1"/>
    <property type="molecule type" value="Genomic_DNA"/>
</dbReference>
<dbReference type="AlphaFoldDB" id="A0A8S0VL32"/>
<accession>A0A8S0VL32</accession>
<evidence type="ECO:0000313" key="2">
    <source>
        <dbReference type="Proteomes" id="UP000594638"/>
    </source>
</evidence>
<reference evidence="1 2" key="1">
    <citation type="submission" date="2019-12" db="EMBL/GenBank/DDBJ databases">
        <authorList>
            <person name="Alioto T."/>
            <person name="Alioto T."/>
            <person name="Gomez Garrido J."/>
        </authorList>
    </citation>
    <scope>NUCLEOTIDE SEQUENCE [LARGE SCALE GENOMIC DNA]</scope>
</reference>
<protein>
    <submittedName>
        <fullName evidence="1">Uncharacterized protein</fullName>
    </submittedName>
</protein>
<name>A0A8S0VL32_OLEEU</name>
<evidence type="ECO:0000313" key="1">
    <source>
        <dbReference type="EMBL" id="CAA3032585.1"/>
    </source>
</evidence>
<gene>
    <name evidence="1" type="ORF">OLEA9_A120468</name>
</gene>